<comment type="subunit">
    <text evidence="11">Homodimer.</text>
</comment>
<evidence type="ECO:0000313" key="14">
    <source>
        <dbReference type="Proteomes" id="UP000632377"/>
    </source>
</evidence>
<gene>
    <name evidence="13" type="primary">galE</name>
    <name evidence="13" type="ORF">JK636_02780</name>
</gene>
<evidence type="ECO:0000256" key="9">
    <source>
        <dbReference type="ARBA" id="ARBA00023235"/>
    </source>
</evidence>
<proteinExistence type="inferred from homology"/>
<evidence type="ECO:0000256" key="2">
    <source>
        <dbReference type="ARBA" id="ARBA00001911"/>
    </source>
</evidence>
<dbReference type="NCBIfam" id="TIGR01179">
    <property type="entry name" value="galE"/>
    <property type="match status" value="1"/>
</dbReference>
<evidence type="ECO:0000256" key="8">
    <source>
        <dbReference type="ARBA" id="ARBA00023144"/>
    </source>
</evidence>
<comment type="caution">
    <text evidence="13">The sequence shown here is derived from an EMBL/GenBank/DDBJ whole genome shotgun (WGS) entry which is preliminary data.</text>
</comment>
<dbReference type="RefSeq" id="WP_202747302.1">
    <property type="nucleotide sequence ID" value="NZ_JAESWC010000001.1"/>
</dbReference>
<evidence type="ECO:0000256" key="1">
    <source>
        <dbReference type="ARBA" id="ARBA00000083"/>
    </source>
</evidence>
<keyword evidence="10 11" id="KW-0119">Carbohydrate metabolism</keyword>
<dbReference type="Proteomes" id="UP000632377">
    <property type="component" value="Unassembled WGS sequence"/>
</dbReference>
<keyword evidence="8" id="KW-0299">Galactose metabolism</keyword>
<evidence type="ECO:0000256" key="7">
    <source>
        <dbReference type="ARBA" id="ARBA00023027"/>
    </source>
</evidence>
<dbReference type="InterPro" id="IPR036291">
    <property type="entry name" value="NAD(P)-bd_dom_sf"/>
</dbReference>
<dbReference type="PANTHER" id="PTHR43725">
    <property type="entry name" value="UDP-GLUCOSE 4-EPIMERASE"/>
    <property type="match status" value="1"/>
</dbReference>
<evidence type="ECO:0000259" key="12">
    <source>
        <dbReference type="Pfam" id="PF01370"/>
    </source>
</evidence>
<evidence type="ECO:0000256" key="10">
    <source>
        <dbReference type="ARBA" id="ARBA00023277"/>
    </source>
</evidence>
<dbReference type="InterPro" id="IPR001509">
    <property type="entry name" value="Epimerase_deHydtase"/>
</dbReference>
<dbReference type="Gene3D" id="3.40.50.720">
    <property type="entry name" value="NAD(P)-binding Rossmann-like Domain"/>
    <property type="match status" value="1"/>
</dbReference>
<evidence type="ECO:0000256" key="5">
    <source>
        <dbReference type="ARBA" id="ARBA00013189"/>
    </source>
</evidence>
<reference evidence="13 14" key="1">
    <citation type="submission" date="2021-01" db="EMBL/GenBank/DDBJ databases">
        <title>Genome public.</title>
        <authorList>
            <person name="Liu C."/>
            <person name="Sun Q."/>
        </authorList>
    </citation>
    <scope>NUCLEOTIDE SEQUENCE [LARGE SCALE GENOMIC DNA]</scope>
    <source>
        <strain evidence="13 14">YIM B02515</strain>
    </source>
</reference>
<evidence type="ECO:0000256" key="4">
    <source>
        <dbReference type="ARBA" id="ARBA00007637"/>
    </source>
</evidence>
<keyword evidence="14" id="KW-1185">Reference proteome</keyword>
<dbReference type="Pfam" id="PF01370">
    <property type="entry name" value="Epimerase"/>
    <property type="match status" value="1"/>
</dbReference>
<dbReference type="Gene3D" id="3.90.25.10">
    <property type="entry name" value="UDP-galactose 4-epimerase, domain 1"/>
    <property type="match status" value="1"/>
</dbReference>
<comment type="similarity">
    <text evidence="4 11">Belongs to the NAD(P)-dependent epimerase/dehydratase family.</text>
</comment>
<dbReference type="GO" id="GO:0003978">
    <property type="term" value="F:UDP-glucose 4-epimerase activity"/>
    <property type="evidence" value="ECO:0007669"/>
    <property type="project" value="UniProtKB-EC"/>
</dbReference>
<evidence type="ECO:0000313" key="13">
    <source>
        <dbReference type="EMBL" id="MBL4934678.1"/>
    </source>
</evidence>
<comment type="pathway">
    <text evidence="3 11">Carbohydrate metabolism; galactose metabolism.</text>
</comment>
<protein>
    <recommendedName>
        <fullName evidence="6 11">UDP-glucose 4-epimerase</fullName>
        <ecNumber evidence="5 11">5.1.3.2</ecNumber>
    </recommendedName>
</protein>
<organism evidence="13 14">
    <name type="scientific">Clostridium rhizosphaerae</name>
    <dbReference type="NCBI Taxonomy" id="2803861"/>
    <lineage>
        <taxon>Bacteria</taxon>
        <taxon>Bacillati</taxon>
        <taxon>Bacillota</taxon>
        <taxon>Clostridia</taxon>
        <taxon>Eubacteriales</taxon>
        <taxon>Clostridiaceae</taxon>
        <taxon>Clostridium</taxon>
    </lineage>
</organism>
<comment type="catalytic activity">
    <reaction evidence="1 11">
        <text>UDP-alpha-D-glucose = UDP-alpha-D-galactose</text>
        <dbReference type="Rhea" id="RHEA:22168"/>
        <dbReference type="ChEBI" id="CHEBI:58885"/>
        <dbReference type="ChEBI" id="CHEBI:66914"/>
        <dbReference type="EC" id="5.1.3.2"/>
    </reaction>
</comment>
<feature type="domain" description="NAD-dependent epimerase/dehydratase" evidence="12">
    <location>
        <begin position="3"/>
        <end position="251"/>
    </location>
</feature>
<accession>A0ABS1T5R3</accession>
<dbReference type="SUPFAM" id="SSF51735">
    <property type="entry name" value="NAD(P)-binding Rossmann-fold domains"/>
    <property type="match status" value="1"/>
</dbReference>
<dbReference type="PANTHER" id="PTHR43725:SF53">
    <property type="entry name" value="UDP-ARABINOSE 4-EPIMERASE 1"/>
    <property type="match status" value="1"/>
</dbReference>
<dbReference type="InterPro" id="IPR005886">
    <property type="entry name" value="UDP_G4E"/>
</dbReference>
<dbReference type="CDD" id="cd05247">
    <property type="entry name" value="UDP_G4E_1_SDR_e"/>
    <property type="match status" value="1"/>
</dbReference>
<name>A0ABS1T5R3_9CLOT</name>
<dbReference type="EMBL" id="JAESWC010000001">
    <property type="protein sequence ID" value="MBL4934678.1"/>
    <property type="molecule type" value="Genomic_DNA"/>
</dbReference>
<evidence type="ECO:0000256" key="11">
    <source>
        <dbReference type="RuleBase" id="RU366046"/>
    </source>
</evidence>
<sequence length="323" mass="35766">MKVLITGGAGYIGSHTNRYFNQKGIETVIIDNLINGHKEAVTSGKLVEGDFGDKLLINNILSSGDFDAIVHFAAFADVADSVANPAKYYENNVSKMITLLDAAVANNVKYFVFSSSAATFGEPQYLPIDEKHQQQPINPYGLTKLIGEKILEDYDHAYGIKFCAFRYFNAAGDSKDGMIGEAHNPEHHIIPLILHAAMDGAAELKVFGSDYPTRDGSCLRDYIHVDDLADAHYRGLMHIIQHNVSEAFNLGSNNGFTVLEIINECEKITGKKIKYKVVGRRPGDPASLVASNEKAKKILGWEPKNDISAIIRDAWKWQTNKRY</sequence>
<evidence type="ECO:0000256" key="6">
    <source>
        <dbReference type="ARBA" id="ARBA00018569"/>
    </source>
</evidence>
<keyword evidence="9 11" id="KW-0413">Isomerase</keyword>
<keyword evidence="7 11" id="KW-0520">NAD</keyword>
<evidence type="ECO:0000256" key="3">
    <source>
        <dbReference type="ARBA" id="ARBA00004947"/>
    </source>
</evidence>
<dbReference type="EC" id="5.1.3.2" evidence="5 11"/>
<comment type="cofactor">
    <cofactor evidence="2 11">
        <name>NAD(+)</name>
        <dbReference type="ChEBI" id="CHEBI:57540"/>
    </cofactor>
</comment>